<organism evidence="1 2">
    <name type="scientific">Hygrophoropsis aurantiaca</name>
    <dbReference type="NCBI Taxonomy" id="72124"/>
    <lineage>
        <taxon>Eukaryota</taxon>
        <taxon>Fungi</taxon>
        <taxon>Dikarya</taxon>
        <taxon>Basidiomycota</taxon>
        <taxon>Agaricomycotina</taxon>
        <taxon>Agaricomycetes</taxon>
        <taxon>Agaricomycetidae</taxon>
        <taxon>Boletales</taxon>
        <taxon>Coniophorineae</taxon>
        <taxon>Hygrophoropsidaceae</taxon>
        <taxon>Hygrophoropsis</taxon>
    </lineage>
</organism>
<name>A0ACB8ANA1_9AGAM</name>
<sequence length="522" mass="58448">MQTQRLFLLNLVTDIVPYTTIRAMPVTLEDLPPELYSAILEQLPPNWCIVQQTLLSLTRAIPCSPVPIYRLFEHVRIRHPEQAVQLHRRLRKAALEASWVRDFALETWVADADVVVNLLDILPQISVLSLFIGPNFSPEHLQEIFEKPRSTFSNLVLRFRPYVQKATYYQFLKGAYYDTTLHALSRWPTSNIPTISIVQEPLDPNVARGQHFAQPLVFFRLDPLTALVCSGFAQSITCFRLRVPSRQVARFLCSSPAAAPGIELLDLSTCSVAMSDTETILAHFSKMKHLILDGCSIMRGEPREGEWIAVGKACALGPVKRAKEREKKLVAWLGTNALSSSEPDRLQAMGAQHTGRRIRPGRRGLATAAISLRASPPRDVPTPVVSNVTNTKIRIMPSLPALLSFSTNSPTICSDRYGSIRMDFMQGWTEGLAQLTAIRMRLRQSWRNNVRVVRFGDILGSEEGLDDLVDVEDEEEFDVSQSEGNSFGNAPALCLAGEEGESHTEHCGHTESKRVWKDTNVL</sequence>
<evidence type="ECO:0000313" key="1">
    <source>
        <dbReference type="EMBL" id="KAH7914755.1"/>
    </source>
</evidence>
<dbReference type="EMBL" id="MU267609">
    <property type="protein sequence ID" value="KAH7914755.1"/>
    <property type="molecule type" value="Genomic_DNA"/>
</dbReference>
<gene>
    <name evidence="1" type="ORF">BJ138DRAFT_1143199</name>
</gene>
<evidence type="ECO:0000313" key="2">
    <source>
        <dbReference type="Proteomes" id="UP000790377"/>
    </source>
</evidence>
<accession>A0ACB8ANA1</accession>
<reference evidence="1" key="1">
    <citation type="journal article" date="2021" name="New Phytol.">
        <title>Evolutionary innovations through gain and loss of genes in the ectomycorrhizal Boletales.</title>
        <authorList>
            <person name="Wu G."/>
            <person name="Miyauchi S."/>
            <person name="Morin E."/>
            <person name="Kuo A."/>
            <person name="Drula E."/>
            <person name="Varga T."/>
            <person name="Kohler A."/>
            <person name="Feng B."/>
            <person name="Cao Y."/>
            <person name="Lipzen A."/>
            <person name="Daum C."/>
            <person name="Hundley H."/>
            <person name="Pangilinan J."/>
            <person name="Johnson J."/>
            <person name="Barry K."/>
            <person name="LaButti K."/>
            <person name="Ng V."/>
            <person name="Ahrendt S."/>
            <person name="Min B."/>
            <person name="Choi I.G."/>
            <person name="Park H."/>
            <person name="Plett J.M."/>
            <person name="Magnuson J."/>
            <person name="Spatafora J.W."/>
            <person name="Nagy L.G."/>
            <person name="Henrissat B."/>
            <person name="Grigoriev I.V."/>
            <person name="Yang Z.L."/>
            <person name="Xu J."/>
            <person name="Martin F.M."/>
        </authorList>
    </citation>
    <scope>NUCLEOTIDE SEQUENCE</scope>
    <source>
        <strain evidence="1">ATCC 28755</strain>
    </source>
</reference>
<dbReference type="Proteomes" id="UP000790377">
    <property type="component" value="Unassembled WGS sequence"/>
</dbReference>
<comment type="caution">
    <text evidence="1">The sequence shown here is derived from an EMBL/GenBank/DDBJ whole genome shotgun (WGS) entry which is preliminary data.</text>
</comment>
<protein>
    <submittedName>
        <fullName evidence="1">Uncharacterized protein</fullName>
    </submittedName>
</protein>
<proteinExistence type="predicted"/>
<keyword evidence="2" id="KW-1185">Reference proteome</keyword>